<feature type="region of interest" description="Disordered" evidence="1">
    <location>
        <begin position="504"/>
        <end position="524"/>
    </location>
</feature>
<protein>
    <submittedName>
        <fullName evidence="4">Glucosaminidase domain-containing protein</fullName>
    </submittedName>
</protein>
<dbReference type="InterPro" id="IPR002901">
    <property type="entry name" value="MGlyc_endo_b_GlcNAc-like_dom"/>
</dbReference>
<accession>A0ABT7U9G4</accession>
<dbReference type="EMBL" id="JAUDCG010000004">
    <property type="protein sequence ID" value="MDM8156273.1"/>
    <property type="molecule type" value="Genomic_DNA"/>
</dbReference>
<dbReference type="RefSeq" id="WP_289606744.1">
    <property type="nucleotide sequence ID" value="NZ_JAUDCG010000004.1"/>
</dbReference>
<evidence type="ECO:0000313" key="4">
    <source>
        <dbReference type="EMBL" id="MDM8156273.1"/>
    </source>
</evidence>
<keyword evidence="5" id="KW-1185">Reference proteome</keyword>
<evidence type="ECO:0000256" key="1">
    <source>
        <dbReference type="SAM" id="MobiDB-lite"/>
    </source>
</evidence>
<evidence type="ECO:0000256" key="2">
    <source>
        <dbReference type="SAM" id="SignalP"/>
    </source>
</evidence>
<evidence type="ECO:0000313" key="5">
    <source>
        <dbReference type="Proteomes" id="UP001529340"/>
    </source>
</evidence>
<dbReference type="PROSITE" id="PS51766">
    <property type="entry name" value="DOCKERIN"/>
    <property type="match status" value="1"/>
</dbReference>
<dbReference type="Gene3D" id="1.10.1330.10">
    <property type="entry name" value="Dockerin domain"/>
    <property type="match status" value="1"/>
</dbReference>
<reference evidence="5" key="1">
    <citation type="submission" date="2023-06" db="EMBL/GenBank/DDBJ databases">
        <title>Identification and characterization of horizontal gene transfer across gut microbiota members of farm animals based on homology search.</title>
        <authorList>
            <person name="Zeman M."/>
            <person name="Kubasova T."/>
            <person name="Jahodarova E."/>
            <person name="Nykrynova M."/>
            <person name="Rychlik I."/>
        </authorList>
    </citation>
    <scope>NUCLEOTIDE SEQUENCE [LARGE SCALE GENOMIC DNA]</scope>
    <source>
        <strain evidence="5">ET39</strain>
    </source>
</reference>
<dbReference type="Gene3D" id="2.30.30.40">
    <property type="entry name" value="SH3 Domains"/>
    <property type="match status" value="1"/>
</dbReference>
<dbReference type="InterPro" id="IPR018247">
    <property type="entry name" value="EF_Hand_1_Ca_BS"/>
</dbReference>
<feature type="chain" id="PRO_5046390923" evidence="2">
    <location>
        <begin position="22"/>
        <end position="578"/>
    </location>
</feature>
<evidence type="ECO:0000259" key="3">
    <source>
        <dbReference type="PROSITE" id="PS51766"/>
    </source>
</evidence>
<reference evidence="4 5" key="2">
    <citation type="submission" date="2023-06" db="EMBL/GenBank/DDBJ databases">
        <title>Identification and characterization of horizontal gene transfer across gut microbiota members of farm animals based on homology search.</title>
        <authorList>
            <person name="Schwarzerova J."/>
            <person name="Nykrynova M."/>
            <person name="Jureckova K."/>
            <person name="Cejkova D."/>
            <person name="Rychlik I."/>
        </authorList>
    </citation>
    <scope>NUCLEOTIDE SEQUENCE [LARGE SCALE GENOMIC DNA]</scope>
    <source>
        <strain evidence="4 5">ET39</strain>
    </source>
</reference>
<dbReference type="SUPFAM" id="SSF63446">
    <property type="entry name" value="Type I dockerin domain"/>
    <property type="match status" value="1"/>
</dbReference>
<dbReference type="Pfam" id="PF00404">
    <property type="entry name" value="Dockerin_1"/>
    <property type="match status" value="1"/>
</dbReference>
<feature type="compositionally biased region" description="Gly residues" evidence="1">
    <location>
        <begin position="504"/>
        <end position="514"/>
    </location>
</feature>
<name>A0ABT7U9G4_9FIRM</name>
<dbReference type="InterPro" id="IPR036439">
    <property type="entry name" value="Dockerin_dom_sf"/>
</dbReference>
<dbReference type="Proteomes" id="UP001529340">
    <property type="component" value="Unassembled WGS sequence"/>
</dbReference>
<dbReference type="PROSITE" id="PS51257">
    <property type="entry name" value="PROKAR_LIPOPROTEIN"/>
    <property type="match status" value="1"/>
</dbReference>
<dbReference type="CDD" id="cd14256">
    <property type="entry name" value="Dockerin_I"/>
    <property type="match status" value="1"/>
</dbReference>
<gene>
    <name evidence="4" type="ORF">QUV96_01320</name>
</gene>
<dbReference type="InterPro" id="IPR016134">
    <property type="entry name" value="Dockerin_dom"/>
</dbReference>
<sequence length="578" mass="63872">MKKGIVLCACALALTIGCIWGNTMMANEASQAAVGASLPKDHVFTTIDENGRLVEMDVEQMEEETAQEQEARKNMEGLQVGGVRDLKYGVVNFRTKSSASLNTNYVDAVTGESGYTNGYYAADAAFLGYENGKVKFMLSGVVGLVNASEVEVLDATEDWYVSFYRCEQGVLKHYIKNSMYGNSYSSAITVGEMQSYMKNNVYYYSYDGHYFYTDYIDMLDDYLNDTRANAINADEPYYNYYQFVSNRSKTGFTADDINNYVKYYLGSSYTSAKTKMYQMGQYYIQYQNQYGANALAVFGVSANESAFGTSNIAKTKNNLFGHNAVDSDPDMANGYSSPQNSIKDHAKYYVNLWYSTPKYSTYHGSFLGDKASGMLSYASDPYWGEKAAHWAWSLDLYTKDKSDVGKETLVFKDAGAVNVRKEPSTSSTVLYTTPENANMSFVLLDEVKGSTVSGSDVWYKIQLDVPLNSNRTAIDYSGDKYDFAKSYGYIHSSLLSKDVLDNDSGGGSGDGGSDSGAYKKGDVNNDGKLTPADYVKVKNHIMGNSKLSGKALTAADMNKDGKVTPADYVKIKNEIMNK</sequence>
<dbReference type="PROSITE" id="PS00018">
    <property type="entry name" value="EF_HAND_1"/>
    <property type="match status" value="1"/>
</dbReference>
<dbReference type="Gene3D" id="1.10.530.10">
    <property type="match status" value="1"/>
</dbReference>
<dbReference type="InterPro" id="IPR002105">
    <property type="entry name" value="Dockerin_1_rpt"/>
</dbReference>
<feature type="domain" description="Dockerin" evidence="3">
    <location>
        <begin position="516"/>
        <end position="578"/>
    </location>
</feature>
<organism evidence="4 5">
    <name type="scientific">Amedibacillus dolichus</name>
    <dbReference type="NCBI Taxonomy" id="31971"/>
    <lineage>
        <taxon>Bacteria</taxon>
        <taxon>Bacillati</taxon>
        <taxon>Bacillota</taxon>
        <taxon>Erysipelotrichia</taxon>
        <taxon>Erysipelotrichales</taxon>
        <taxon>Erysipelotrichaceae</taxon>
        <taxon>Amedibacillus</taxon>
    </lineage>
</organism>
<dbReference type="Pfam" id="PF01832">
    <property type="entry name" value="Glucosaminidase"/>
    <property type="match status" value="1"/>
</dbReference>
<proteinExistence type="predicted"/>
<comment type="caution">
    <text evidence="4">The sequence shown here is derived from an EMBL/GenBank/DDBJ whole genome shotgun (WGS) entry which is preliminary data.</text>
</comment>
<reference evidence="4 5" key="3">
    <citation type="submission" date="2023-06" db="EMBL/GenBank/DDBJ databases">
        <authorList>
            <person name="Zeman M."/>
            <person name="Kubasova T."/>
            <person name="Jahodarova E."/>
            <person name="Nykrynova M."/>
            <person name="Rychlik I."/>
        </authorList>
    </citation>
    <scope>NUCLEOTIDE SEQUENCE [LARGE SCALE GENOMIC DNA]</scope>
    <source>
        <strain evidence="4 5">ET39</strain>
    </source>
</reference>
<keyword evidence="2" id="KW-0732">Signal</keyword>
<feature type="signal peptide" evidence="2">
    <location>
        <begin position="1"/>
        <end position="21"/>
    </location>
</feature>